<evidence type="ECO:0000256" key="1">
    <source>
        <dbReference type="SAM" id="Phobius"/>
    </source>
</evidence>
<sequence length="99" mass="10409">MADFFTSGRIVDIAIALALLEGLGVALYRWRTGRGPALRPFLVNLAAGLCLMLALRAALVGAGWGWVAAALVGSLLAHGADLAWRWRVGDKRPPSALTG</sequence>
<keyword evidence="3" id="KW-1185">Reference proteome</keyword>
<evidence type="ECO:0000313" key="2">
    <source>
        <dbReference type="EMBL" id="QJE74749.1"/>
    </source>
</evidence>
<dbReference type="EMBL" id="CP051775">
    <property type="protein sequence ID" value="QJE74749.1"/>
    <property type="molecule type" value="Genomic_DNA"/>
</dbReference>
<keyword evidence="1" id="KW-0812">Transmembrane</keyword>
<organism evidence="2 3">
    <name type="scientific">Aerophototrophica crusticola</name>
    <dbReference type="NCBI Taxonomy" id="1709002"/>
    <lineage>
        <taxon>Bacteria</taxon>
        <taxon>Pseudomonadati</taxon>
        <taxon>Pseudomonadota</taxon>
        <taxon>Alphaproteobacteria</taxon>
        <taxon>Rhodospirillales</taxon>
        <taxon>Rhodospirillaceae</taxon>
        <taxon>Aerophototrophica</taxon>
    </lineage>
</organism>
<feature type="transmembrane region" description="Helical" evidence="1">
    <location>
        <begin position="6"/>
        <end position="28"/>
    </location>
</feature>
<feature type="transmembrane region" description="Helical" evidence="1">
    <location>
        <begin position="40"/>
        <end position="58"/>
    </location>
</feature>
<accession>A0A858RAL8</accession>
<dbReference type="KEGG" id="acru:HHL28_02460"/>
<dbReference type="Proteomes" id="UP000501891">
    <property type="component" value="Chromosome"/>
</dbReference>
<dbReference type="AlphaFoldDB" id="A0A858RAL8"/>
<gene>
    <name evidence="2" type="ORF">HHL28_02460</name>
</gene>
<reference evidence="2" key="1">
    <citation type="submission" date="2020-04" db="EMBL/GenBank/DDBJ databases">
        <title>A desert anoxygenic phototrophic bacterium fixes CO2 using RubisCO under aerobic conditions.</title>
        <authorList>
            <person name="Tang K."/>
        </authorList>
    </citation>
    <scope>NUCLEOTIDE SEQUENCE [LARGE SCALE GENOMIC DNA]</scope>
    <source>
        <strain evidence="2">MIMtkB3</strain>
    </source>
</reference>
<keyword evidence="1" id="KW-0472">Membrane</keyword>
<name>A0A858RAL8_9PROT</name>
<protein>
    <submittedName>
        <fullName evidence="2">Uncharacterized protein</fullName>
    </submittedName>
</protein>
<keyword evidence="1" id="KW-1133">Transmembrane helix</keyword>
<evidence type="ECO:0000313" key="3">
    <source>
        <dbReference type="Proteomes" id="UP000501891"/>
    </source>
</evidence>
<feature type="transmembrane region" description="Helical" evidence="1">
    <location>
        <begin position="64"/>
        <end position="84"/>
    </location>
</feature>
<proteinExistence type="predicted"/>